<dbReference type="InterPro" id="IPR029017">
    <property type="entry name" value="Enolase-like_N"/>
</dbReference>
<evidence type="ECO:0000256" key="1">
    <source>
        <dbReference type="ARBA" id="ARBA00048333"/>
    </source>
</evidence>
<evidence type="ECO:0000259" key="2">
    <source>
        <dbReference type="SMART" id="SM01193"/>
    </source>
</evidence>
<dbReference type="InterPro" id="IPR020811">
    <property type="entry name" value="Enolase_N"/>
</dbReference>
<dbReference type="InterPro" id="IPR000941">
    <property type="entry name" value="Enolase"/>
</dbReference>
<dbReference type="Proteomes" id="UP001165941">
    <property type="component" value="Unassembled WGS sequence"/>
</dbReference>
<dbReference type="SMART" id="SM01193">
    <property type="entry name" value="Enolase_N"/>
    <property type="match status" value="1"/>
</dbReference>
<feature type="domain" description="Enolase N-terminal" evidence="2">
    <location>
        <begin position="123"/>
        <end position="217"/>
    </location>
</feature>
<accession>A0ABX0S5F4</accession>
<keyword evidence="4" id="KW-1185">Reference proteome</keyword>
<dbReference type="CDD" id="cd22974">
    <property type="entry name" value="DD_ENO4"/>
    <property type="match status" value="1"/>
</dbReference>
<evidence type="ECO:0000313" key="3">
    <source>
        <dbReference type="EMBL" id="NIG58511.1"/>
    </source>
</evidence>
<comment type="caution">
    <text evidence="3">The sequence shown here is derived from an EMBL/GenBank/DDBJ whole genome shotgun (WGS) entry which is preliminary data.</text>
</comment>
<comment type="catalytic activity">
    <reaction evidence="1">
        <text>(2R)-2-phosphoglycerate = phosphoenolpyruvate + H2O</text>
        <dbReference type="Rhea" id="RHEA:10164"/>
        <dbReference type="ChEBI" id="CHEBI:15377"/>
        <dbReference type="ChEBI" id="CHEBI:58289"/>
        <dbReference type="ChEBI" id="CHEBI:58702"/>
        <dbReference type="EC" id="4.2.1.11"/>
    </reaction>
</comment>
<reference evidence="3" key="1">
    <citation type="submission" date="2018-05" db="EMBL/GenBank/DDBJ databases">
        <authorList>
            <person name="Pedro S.L.S."/>
            <person name="Freitas R.C."/>
            <person name="Barreto A.S."/>
            <person name="Lima A.O.S."/>
        </authorList>
    </citation>
    <scope>NUCLEOTIDE SEQUENCE</scope>
    <source>
        <strain evidence="3">BP203</strain>
        <tissue evidence="3">Muscle</tissue>
    </source>
</reference>
<proteinExistence type="predicted"/>
<dbReference type="PANTHER" id="PTHR11902">
    <property type="entry name" value="ENOLASE"/>
    <property type="match status" value="1"/>
</dbReference>
<dbReference type="Gene3D" id="3.30.390.10">
    <property type="entry name" value="Enolase-like, N-terminal domain"/>
    <property type="match status" value="1"/>
</dbReference>
<dbReference type="SUPFAM" id="SSF54826">
    <property type="entry name" value="Enolase N-terminal domain-like"/>
    <property type="match status" value="1"/>
</dbReference>
<organism evidence="3 4">
    <name type="scientific">Pontoporia blainvillei</name>
    <name type="common">Franciscana</name>
    <name type="synonym">Delphinus blainvillei</name>
    <dbReference type="NCBI Taxonomy" id="48723"/>
    <lineage>
        <taxon>Eukaryota</taxon>
        <taxon>Metazoa</taxon>
        <taxon>Chordata</taxon>
        <taxon>Craniata</taxon>
        <taxon>Vertebrata</taxon>
        <taxon>Euteleostomi</taxon>
        <taxon>Mammalia</taxon>
        <taxon>Eutheria</taxon>
        <taxon>Laurasiatheria</taxon>
        <taxon>Artiodactyla</taxon>
        <taxon>Whippomorpha</taxon>
        <taxon>Cetacea</taxon>
        <taxon>Odontoceti</taxon>
        <taxon>Pontoporiidae</taxon>
        <taxon>Pontoporia</taxon>
    </lineage>
</organism>
<protein>
    <submittedName>
        <fullName evidence="3">Enolase-like protein ENO4 isoform X7</fullName>
    </submittedName>
</protein>
<gene>
    <name evidence="3" type="ORF">BU61_1367</name>
</gene>
<dbReference type="InterPro" id="IPR047500">
    <property type="entry name" value="DD_ENO4"/>
</dbReference>
<dbReference type="PANTHER" id="PTHR11902:SF30">
    <property type="entry name" value="ENOLASE 4"/>
    <property type="match status" value="1"/>
</dbReference>
<evidence type="ECO:0000313" key="4">
    <source>
        <dbReference type="Proteomes" id="UP001165941"/>
    </source>
</evidence>
<sequence>MPRSGWAREPWPLSLRVRSLCSITGDATTVRGPLSTGRTLAGPQANPRCRLKSPTMGEEGGGRSCGTTRELQKLKQQAMEYYRENDVPRRLEELLNSTFYLQPADVYGHLANCFSKLAKPPTICKVVGKNVLDGLGLPTLQVDIFCTVQNLPKNICSVVISTHFKVHENALPELVEAEEVERSDAVSTAVRWVNGTITEELQGLAPSNQAEVDQVLR</sequence>
<name>A0ABX0S5F4_PONBL</name>
<dbReference type="EMBL" id="PGGH01043834">
    <property type="protein sequence ID" value="NIG58511.1"/>
    <property type="molecule type" value="Genomic_DNA"/>
</dbReference>